<keyword evidence="6" id="KW-0472">Membrane</keyword>
<feature type="domain" description="Protein kinase" evidence="8">
    <location>
        <begin position="321"/>
        <end position="603"/>
    </location>
</feature>
<evidence type="ECO:0000256" key="6">
    <source>
        <dbReference type="SAM" id="Phobius"/>
    </source>
</evidence>
<dbReference type="PANTHER" id="PTHR24416">
    <property type="entry name" value="TYROSINE-PROTEIN KINASE RECEPTOR"/>
    <property type="match status" value="1"/>
</dbReference>
<keyword evidence="3" id="KW-0418">Kinase</keyword>
<gene>
    <name evidence="9" type="ORF">QR680_018261</name>
</gene>
<dbReference type="AlphaFoldDB" id="A0AA39LQG5"/>
<dbReference type="GO" id="GO:0043235">
    <property type="term" value="C:receptor complex"/>
    <property type="evidence" value="ECO:0007669"/>
    <property type="project" value="TreeGrafter"/>
</dbReference>
<feature type="chain" id="PRO_5041408097" description="Protein kinase domain-containing protein" evidence="7">
    <location>
        <begin position="17"/>
        <end position="750"/>
    </location>
</feature>
<feature type="signal peptide" evidence="7">
    <location>
        <begin position="1"/>
        <end position="16"/>
    </location>
</feature>
<dbReference type="InterPro" id="IPR050122">
    <property type="entry name" value="RTK"/>
</dbReference>
<evidence type="ECO:0000256" key="3">
    <source>
        <dbReference type="ARBA" id="ARBA00022777"/>
    </source>
</evidence>
<dbReference type="SMART" id="SM00219">
    <property type="entry name" value="TyrKc"/>
    <property type="match status" value="1"/>
</dbReference>
<evidence type="ECO:0000313" key="9">
    <source>
        <dbReference type="EMBL" id="KAK0405917.1"/>
    </source>
</evidence>
<evidence type="ECO:0000256" key="4">
    <source>
        <dbReference type="ARBA" id="ARBA00022840"/>
    </source>
</evidence>
<dbReference type="InterPro" id="IPR000719">
    <property type="entry name" value="Prot_kinase_dom"/>
</dbReference>
<evidence type="ECO:0000256" key="1">
    <source>
        <dbReference type="ARBA" id="ARBA00022679"/>
    </source>
</evidence>
<dbReference type="Gene3D" id="1.10.510.10">
    <property type="entry name" value="Transferase(Phosphotransferase) domain 1"/>
    <property type="match status" value="1"/>
</dbReference>
<dbReference type="SUPFAM" id="SSF56112">
    <property type="entry name" value="Protein kinase-like (PK-like)"/>
    <property type="match status" value="1"/>
</dbReference>
<feature type="transmembrane region" description="Helical" evidence="6">
    <location>
        <begin position="644"/>
        <end position="669"/>
    </location>
</feature>
<keyword evidence="6" id="KW-0812">Transmembrane</keyword>
<dbReference type="PROSITE" id="PS00109">
    <property type="entry name" value="PROTEIN_KINASE_TYR"/>
    <property type="match status" value="1"/>
</dbReference>
<proteinExistence type="predicted"/>
<dbReference type="InterPro" id="IPR011009">
    <property type="entry name" value="Kinase-like_dom_sf"/>
</dbReference>
<keyword evidence="7" id="KW-0732">Signal</keyword>
<dbReference type="Proteomes" id="UP001175271">
    <property type="component" value="Unassembled WGS sequence"/>
</dbReference>
<dbReference type="CDD" id="cd00192">
    <property type="entry name" value="PTKc"/>
    <property type="match status" value="1"/>
</dbReference>
<protein>
    <recommendedName>
        <fullName evidence="8">Protein kinase domain-containing protein</fullName>
    </recommendedName>
</protein>
<dbReference type="InterPro" id="IPR020635">
    <property type="entry name" value="Tyr_kinase_cat_dom"/>
</dbReference>
<keyword evidence="6" id="KW-1133">Transmembrane helix</keyword>
<sequence>MNGVIVFAAFLLLVDAHRIQDLPSVTKILDNRPRPHYCEVGYCHDWNVAVLLSLSPVFPEAHFTHIGDFFKSALNECTSEHGMIKISFTSLKANERLKWFPHFDFFNSLDFTSFVDKQKPARNEVLTRLMNITSQMPEPKVPHIGNLIVFLSDYEFFFTIDEADRVRTSLISEQVRLKLVAFDDYFEGEDESASDENYFEMIAENGEIVEVDEAADLLDNPKMMLKLYPCQDGLKEHGALRIGPPDPPHPHPPPLPIWPFAVGGAILFLLLLTPLVFFFIKTKMKKQNKICTLQIVGNVDMNDYIQIENKDWLIAAPNLFIDFSKKLGSGAFSHVYYGKLVGRAPICDIHSKIAESMAYTNCEVAVKVLPQFADAMAKSDFLQEVNLMKALVQHTHLLRMLGVCQKPETDVCLVLEFCKNGDLLRFVRANKDFILMGSVEHCKFKDLLGICWQIADGMYFLSTKDLVHRDLAARNVFLTDNMTAKIGDFGLCRLTDSSIYQTRGGKMPVKWTALESLKEYEYTSKSDVWSFGVLLFEVFSLGEPPYPDIPVQELLVFLEEGRRMKPPKCAPDDIAEIMQRCWKANPTDRPSFKTLRDELATMLSNCTEHYGYVDPTYRVFSLLPQIGSVHHFPDCLSMTVGPKLLIVLLLLVAPGVLAIFCLNSVTGLYQNCPTAFCRVSGGGDFISSACDWHGFCEHETVNQNGCCNLKVDGVVQQDVFNCCCDQHYCNACHSVENCFEKLGNITKRRF</sequence>
<keyword evidence="1" id="KW-0808">Transferase</keyword>
<evidence type="ECO:0000256" key="5">
    <source>
        <dbReference type="ARBA" id="ARBA00023137"/>
    </source>
</evidence>
<dbReference type="FunFam" id="1.10.510.10:FF:000554">
    <property type="entry name" value="Predicted protein"/>
    <property type="match status" value="1"/>
</dbReference>
<dbReference type="GO" id="GO:0004714">
    <property type="term" value="F:transmembrane receptor protein tyrosine kinase activity"/>
    <property type="evidence" value="ECO:0007669"/>
    <property type="project" value="TreeGrafter"/>
</dbReference>
<dbReference type="InterPro" id="IPR001245">
    <property type="entry name" value="Ser-Thr/Tyr_kinase_cat_dom"/>
</dbReference>
<dbReference type="Pfam" id="PF07714">
    <property type="entry name" value="PK_Tyr_Ser-Thr"/>
    <property type="match status" value="1"/>
</dbReference>
<organism evidence="9 10">
    <name type="scientific">Steinernema hermaphroditum</name>
    <dbReference type="NCBI Taxonomy" id="289476"/>
    <lineage>
        <taxon>Eukaryota</taxon>
        <taxon>Metazoa</taxon>
        <taxon>Ecdysozoa</taxon>
        <taxon>Nematoda</taxon>
        <taxon>Chromadorea</taxon>
        <taxon>Rhabditida</taxon>
        <taxon>Tylenchina</taxon>
        <taxon>Panagrolaimomorpha</taxon>
        <taxon>Strongyloidoidea</taxon>
        <taxon>Steinernematidae</taxon>
        <taxon>Steinernema</taxon>
    </lineage>
</organism>
<evidence type="ECO:0000313" key="10">
    <source>
        <dbReference type="Proteomes" id="UP001175271"/>
    </source>
</evidence>
<reference evidence="9" key="1">
    <citation type="submission" date="2023-06" db="EMBL/GenBank/DDBJ databases">
        <title>Genomic analysis of the entomopathogenic nematode Steinernema hermaphroditum.</title>
        <authorList>
            <person name="Schwarz E.M."/>
            <person name="Heppert J.K."/>
            <person name="Baniya A."/>
            <person name="Schwartz H.T."/>
            <person name="Tan C.-H."/>
            <person name="Antoshechkin I."/>
            <person name="Sternberg P.W."/>
            <person name="Goodrich-Blair H."/>
            <person name="Dillman A.R."/>
        </authorList>
    </citation>
    <scope>NUCLEOTIDE SEQUENCE</scope>
    <source>
        <strain evidence="9">PS9179</strain>
        <tissue evidence="9">Whole animal</tissue>
    </source>
</reference>
<dbReference type="PRINTS" id="PR00109">
    <property type="entry name" value="TYRKINASE"/>
</dbReference>
<accession>A0AA39LQG5</accession>
<dbReference type="PROSITE" id="PS50011">
    <property type="entry name" value="PROTEIN_KINASE_DOM"/>
    <property type="match status" value="1"/>
</dbReference>
<keyword evidence="2" id="KW-0547">Nucleotide-binding</keyword>
<evidence type="ECO:0000256" key="7">
    <source>
        <dbReference type="SAM" id="SignalP"/>
    </source>
</evidence>
<dbReference type="Gene3D" id="3.30.200.20">
    <property type="entry name" value="Phosphorylase Kinase, domain 1"/>
    <property type="match status" value="1"/>
</dbReference>
<dbReference type="EMBL" id="JAUCMV010000004">
    <property type="protein sequence ID" value="KAK0405917.1"/>
    <property type="molecule type" value="Genomic_DNA"/>
</dbReference>
<keyword evidence="5" id="KW-0829">Tyrosine-protein kinase</keyword>
<evidence type="ECO:0000256" key="2">
    <source>
        <dbReference type="ARBA" id="ARBA00022741"/>
    </source>
</evidence>
<dbReference type="PANTHER" id="PTHR24416:SF600">
    <property type="entry name" value="PDGF- AND VEGF-RECEPTOR RELATED, ISOFORM J"/>
    <property type="match status" value="1"/>
</dbReference>
<comment type="caution">
    <text evidence="9">The sequence shown here is derived from an EMBL/GenBank/DDBJ whole genome shotgun (WGS) entry which is preliminary data.</text>
</comment>
<name>A0AA39LQG5_9BILA</name>
<keyword evidence="4" id="KW-0067">ATP-binding</keyword>
<feature type="transmembrane region" description="Helical" evidence="6">
    <location>
        <begin position="257"/>
        <end position="280"/>
    </location>
</feature>
<keyword evidence="10" id="KW-1185">Reference proteome</keyword>
<dbReference type="GO" id="GO:0005524">
    <property type="term" value="F:ATP binding"/>
    <property type="evidence" value="ECO:0007669"/>
    <property type="project" value="UniProtKB-KW"/>
</dbReference>
<evidence type="ECO:0000259" key="8">
    <source>
        <dbReference type="PROSITE" id="PS50011"/>
    </source>
</evidence>
<dbReference type="GO" id="GO:0007169">
    <property type="term" value="P:cell surface receptor protein tyrosine kinase signaling pathway"/>
    <property type="evidence" value="ECO:0007669"/>
    <property type="project" value="TreeGrafter"/>
</dbReference>
<dbReference type="GO" id="GO:0005886">
    <property type="term" value="C:plasma membrane"/>
    <property type="evidence" value="ECO:0007669"/>
    <property type="project" value="TreeGrafter"/>
</dbReference>
<dbReference type="InterPro" id="IPR008266">
    <property type="entry name" value="Tyr_kinase_AS"/>
</dbReference>